<dbReference type="Pfam" id="PF07687">
    <property type="entry name" value="M20_dimer"/>
    <property type="match status" value="1"/>
</dbReference>
<dbReference type="PANTHER" id="PTHR43270">
    <property type="entry name" value="BETA-ALA-HIS DIPEPTIDASE"/>
    <property type="match status" value="1"/>
</dbReference>
<dbReference type="GO" id="GO:0008233">
    <property type="term" value="F:peptidase activity"/>
    <property type="evidence" value="ECO:0007669"/>
    <property type="project" value="UniProtKB-KW"/>
</dbReference>
<reference evidence="5 6" key="1">
    <citation type="submission" date="2018-03" db="EMBL/GenBank/DDBJ databases">
        <authorList>
            <person name="Keele B.F."/>
        </authorList>
    </citation>
    <scope>NUCLEOTIDE SEQUENCE [LARGE SCALE GENOMIC DNA]</scope>
    <source>
        <strain evidence="5 6">CECT 8504</strain>
    </source>
</reference>
<dbReference type="EMBL" id="ONZF01000001">
    <property type="protein sequence ID" value="SPJ22767.1"/>
    <property type="molecule type" value="Genomic_DNA"/>
</dbReference>
<dbReference type="InterPro" id="IPR011650">
    <property type="entry name" value="Peptidase_M20_dimer"/>
</dbReference>
<dbReference type="Pfam" id="PF01546">
    <property type="entry name" value="Peptidase_M20"/>
    <property type="match status" value="1"/>
</dbReference>
<dbReference type="SUPFAM" id="SSF53187">
    <property type="entry name" value="Zn-dependent exopeptidases"/>
    <property type="match status" value="1"/>
</dbReference>
<name>A0A2R8BRG5_9RHOB</name>
<keyword evidence="3 5" id="KW-0378">Hydrolase</keyword>
<evidence type="ECO:0000313" key="5">
    <source>
        <dbReference type="EMBL" id="SPJ22767.1"/>
    </source>
</evidence>
<sequence>MSLSAVLDRIDADLDPALDRLMAFLRIPSISTDPAYDGDTRRAAAWLRDELESLGCSAELRETTGHPMVVAHTGGEGRPVLFYGHYDVQPVDPIELWHRGPFDPAIEDQDGARVIRGRGAADDKGQLMTFVEACRAWKAVHGSLPGNVTFLFEGEEESGSPSLVPFLEANREELSKDVALICDTGLFARDKPGIVTQLRGLLGEEVVVKAASKDLHSGSFGGVATNPIKALTKILAQLHDDTGRVTIPGFYDGVPDLPEDLRTQWEGLGFDASAFLSGVGLTTPAGETDRTALEQIWSRPTAEINGIRGGYAGQGFKTVLPAEAAAKISFRLVGQQDPHAIRESFRKMVHAMLPADCKVEFHDHGASPASVMNTSDPAFEAARTALSQEWPNEAAYIGAGGSIPIAGYFQEILGMDSMLIGFGRDDDQIHSPNEKYDVASFHRGARSWARILDAISNGQSSSHTQT</sequence>
<dbReference type="OrthoDB" id="9761532at2"/>
<organism evidence="5 6">
    <name type="scientific">Palleronia abyssalis</name>
    <dbReference type="NCBI Taxonomy" id="1501240"/>
    <lineage>
        <taxon>Bacteria</taxon>
        <taxon>Pseudomonadati</taxon>
        <taxon>Pseudomonadota</taxon>
        <taxon>Alphaproteobacteria</taxon>
        <taxon>Rhodobacterales</taxon>
        <taxon>Roseobacteraceae</taxon>
        <taxon>Palleronia</taxon>
    </lineage>
</organism>
<protein>
    <submittedName>
        <fullName evidence="5">Succinyl-diaminopimelate desuccinylase</fullName>
        <ecNumber evidence="5">3.5.1.18</ecNumber>
    </submittedName>
</protein>
<dbReference type="GO" id="GO:0046872">
    <property type="term" value="F:metal ion binding"/>
    <property type="evidence" value="ECO:0007669"/>
    <property type="project" value="UniProtKB-KW"/>
</dbReference>
<dbReference type="InterPro" id="IPR051458">
    <property type="entry name" value="Cyt/Met_Dipeptidase"/>
</dbReference>
<dbReference type="EC" id="3.5.1.18" evidence="5"/>
<dbReference type="Gene3D" id="3.40.630.10">
    <property type="entry name" value="Zn peptidases"/>
    <property type="match status" value="1"/>
</dbReference>
<dbReference type="GO" id="GO:0009014">
    <property type="term" value="F:succinyl-diaminopimelate desuccinylase activity"/>
    <property type="evidence" value="ECO:0007669"/>
    <property type="project" value="UniProtKB-EC"/>
</dbReference>
<dbReference type="InterPro" id="IPR002933">
    <property type="entry name" value="Peptidase_M20"/>
</dbReference>
<dbReference type="Proteomes" id="UP000244912">
    <property type="component" value="Unassembled WGS sequence"/>
</dbReference>
<dbReference type="NCBIfam" id="NF006579">
    <property type="entry name" value="PRK09104.1"/>
    <property type="match status" value="1"/>
</dbReference>
<dbReference type="PANTHER" id="PTHR43270:SF12">
    <property type="entry name" value="SUCCINYL-DIAMINOPIMELATE DESUCCINYLASE"/>
    <property type="match status" value="1"/>
</dbReference>
<keyword evidence="6" id="KW-1185">Reference proteome</keyword>
<keyword evidence="1" id="KW-0645">Protease</keyword>
<accession>A0A2R8BRG5</accession>
<evidence type="ECO:0000259" key="4">
    <source>
        <dbReference type="Pfam" id="PF07687"/>
    </source>
</evidence>
<evidence type="ECO:0000256" key="2">
    <source>
        <dbReference type="ARBA" id="ARBA00022723"/>
    </source>
</evidence>
<feature type="domain" description="Peptidase M20 dimerisation" evidence="4">
    <location>
        <begin position="198"/>
        <end position="355"/>
    </location>
</feature>
<evidence type="ECO:0000313" key="6">
    <source>
        <dbReference type="Proteomes" id="UP000244912"/>
    </source>
</evidence>
<dbReference type="RefSeq" id="WP_108892614.1">
    <property type="nucleotide sequence ID" value="NZ_ONZF01000001.1"/>
</dbReference>
<gene>
    <name evidence="5" type="primary">dapE_1</name>
    <name evidence="5" type="ORF">PAA8504_00565</name>
</gene>
<dbReference type="Gene3D" id="3.30.70.360">
    <property type="match status" value="1"/>
</dbReference>
<evidence type="ECO:0000256" key="1">
    <source>
        <dbReference type="ARBA" id="ARBA00022670"/>
    </source>
</evidence>
<keyword evidence="2" id="KW-0479">Metal-binding</keyword>
<proteinExistence type="predicted"/>
<dbReference type="GO" id="GO:0006508">
    <property type="term" value="P:proteolysis"/>
    <property type="evidence" value="ECO:0007669"/>
    <property type="project" value="UniProtKB-KW"/>
</dbReference>
<dbReference type="AlphaFoldDB" id="A0A2R8BRG5"/>
<evidence type="ECO:0000256" key="3">
    <source>
        <dbReference type="ARBA" id="ARBA00022801"/>
    </source>
</evidence>